<organism evidence="1 2">
    <name type="scientific">Dentiscutata erythropus</name>
    <dbReference type="NCBI Taxonomy" id="1348616"/>
    <lineage>
        <taxon>Eukaryota</taxon>
        <taxon>Fungi</taxon>
        <taxon>Fungi incertae sedis</taxon>
        <taxon>Mucoromycota</taxon>
        <taxon>Glomeromycotina</taxon>
        <taxon>Glomeromycetes</taxon>
        <taxon>Diversisporales</taxon>
        <taxon>Gigasporaceae</taxon>
        <taxon>Dentiscutata</taxon>
    </lineage>
</organism>
<feature type="non-terminal residue" evidence="1">
    <location>
        <position position="127"/>
    </location>
</feature>
<evidence type="ECO:0000313" key="1">
    <source>
        <dbReference type="EMBL" id="CAG8823045.1"/>
    </source>
</evidence>
<proteinExistence type="predicted"/>
<accession>A0A9N9PIC5</accession>
<keyword evidence="2" id="KW-1185">Reference proteome</keyword>
<protein>
    <submittedName>
        <fullName evidence="1">2512_t:CDS:1</fullName>
    </submittedName>
</protein>
<dbReference type="EMBL" id="CAJVPY010062925">
    <property type="protein sequence ID" value="CAG8823045.1"/>
    <property type="molecule type" value="Genomic_DNA"/>
</dbReference>
<name>A0A9N9PIC5_9GLOM</name>
<sequence>AELQGTSNKFCGATVDEHIVFCICRQKVILNSDYDKKRLIKHFENSRYKLNNEKKQLGLPGLFLVLPNTKKRKENSWLSPPSSLSLLSFLDKPCYRLYSKQISSYINRTPFTYRGEQQRDWKRDVSK</sequence>
<evidence type="ECO:0000313" key="2">
    <source>
        <dbReference type="Proteomes" id="UP000789405"/>
    </source>
</evidence>
<dbReference type="Proteomes" id="UP000789405">
    <property type="component" value="Unassembled WGS sequence"/>
</dbReference>
<comment type="caution">
    <text evidence="1">The sequence shown here is derived from an EMBL/GenBank/DDBJ whole genome shotgun (WGS) entry which is preliminary data.</text>
</comment>
<dbReference type="OrthoDB" id="2420623at2759"/>
<dbReference type="AlphaFoldDB" id="A0A9N9PIC5"/>
<gene>
    <name evidence="1" type="ORF">DERYTH_LOCUS27420</name>
</gene>
<reference evidence="1" key="1">
    <citation type="submission" date="2021-06" db="EMBL/GenBank/DDBJ databases">
        <authorList>
            <person name="Kallberg Y."/>
            <person name="Tangrot J."/>
            <person name="Rosling A."/>
        </authorList>
    </citation>
    <scope>NUCLEOTIDE SEQUENCE</scope>
    <source>
        <strain evidence="1">MA453B</strain>
    </source>
</reference>